<dbReference type="OrthoDB" id="1144611at2"/>
<dbReference type="EMBL" id="CP025791">
    <property type="protein sequence ID" value="AUP77474.1"/>
    <property type="molecule type" value="Genomic_DNA"/>
</dbReference>
<proteinExistence type="predicted"/>
<evidence type="ECO:0000313" key="1">
    <source>
        <dbReference type="EMBL" id="AUP77474.1"/>
    </source>
</evidence>
<dbReference type="Proteomes" id="UP000235826">
    <property type="component" value="Chromosome"/>
</dbReference>
<keyword evidence="2" id="KW-1185">Reference proteome</keyword>
<name>A0A2K9PK92_9FLAO</name>
<evidence type="ECO:0008006" key="3">
    <source>
        <dbReference type="Google" id="ProtNLM"/>
    </source>
</evidence>
<sequence>MRFEDSNYYKTLASKKIVLKTGTFYFTKHFCISEINEGVHLGFKEAQNIIMALFEHYGEELKIGFISNRINSYSLDIREWMKFNETYNFLIATAIVTYNDLNFNIAIIEKYLSNMSIKKCNTLNEAISWIVNLKEFNIVNT</sequence>
<dbReference type="AlphaFoldDB" id="A0A2K9PK92"/>
<gene>
    <name evidence="1" type="ORF">C1H87_01550</name>
</gene>
<accession>A0A2K9PK92</accession>
<protein>
    <recommendedName>
        <fullName evidence="3">STAS/SEC14 domain-containing protein</fullName>
    </recommendedName>
</protein>
<dbReference type="KEGG" id="fek:C1H87_01550"/>
<evidence type="ECO:0000313" key="2">
    <source>
        <dbReference type="Proteomes" id="UP000235826"/>
    </source>
</evidence>
<organism evidence="1 2">
    <name type="scientific">Flavivirga eckloniae</name>
    <dbReference type="NCBI Taxonomy" id="1803846"/>
    <lineage>
        <taxon>Bacteria</taxon>
        <taxon>Pseudomonadati</taxon>
        <taxon>Bacteroidota</taxon>
        <taxon>Flavobacteriia</taxon>
        <taxon>Flavobacteriales</taxon>
        <taxon>Flavobacteriaceae</taxon>
        <taxon>Flavivirga</taxon>
    </lineage>
</organism>
<dbReference type="RefSeq" id="WP_102754134.1">
    <property type="nucleotide sequence ID" value="NZ_CP025791.1"/>
</dbReference>
<reference evidence="1 2" key="1">
    <citation type="submission" date="2018-01" db="EMBL/GenBank/DDBJ databases">
        <title>Complete genome sequence of Flavivirga eckloniae ECD14 isolated from seaweed Ecklonia cava.</title>
        <authorList>
            <person name="Lee J.H."/>
            <person name="Baik K.S."/>
            <person name="Seong C.N."/>
        </authorList>
    </citation>
    <scope>NUCLEOTIDE SEQUENCE [LARGE SCALE GENOMIC DNA]</scope>
    <source>
        <strain evidence="1 2">ECD14</strain>
    </source>
</reference>